<evidence type="ECO:0000313" key="2">
    <source>
        <dbReference type="Proteomes" id="UP001148786"/>
    </source>
</evidence>
<keyword evidence="2" id="KW-1185">Reference proteome</keyword>
<comment type="caution">
    <text evidence="1">The sequence shown here is derived from an EMBL/GenBank/DDBJ whole genome shotgun (WGS) entry which is preliminary data.</text>
</comment>
<accession>A0A9W8JRM5</accession>
<reference evidence="1" key="1">
    <citation type="submission" date="2022-07" db="EMBL/GenBank/DDBJ databases">
        <title>Genome Sequence of Agrocybe chaxingu.</title>
        <authorList>
            <person name="Buettner E."/>
        </authorList>
    </citation>
    <scope>NUCLEOTIDE SEQUENCE</scope>
    <source>
        <strain evidence="1">MP-N11</strain>
    </source>
</reference>
<name>A0A9W8JRM5_9AGAR</name>
<protein>
    <submittedName>
        <fullName evidence="1">Uncharacterized protein</fullName>
    </submittedName>
</protein>
<dbReference type="OrthoDB" id="3270987at2759"/>
<proteinExistence type="predicted"/>
<gene>
    <name evidence="1" type="ORF">NLJ89_g8974</name>
</gene>
<dbReference type="AlphaFoldDB" id="A0A9W8JRM5"/>
<dbReference type="Proteomes" id="UP001148786">
    <property type="component" value="Unassembled WGS sequence"/>
</dbReference>
<evidence type="ECO:0000313" key="1">
    <source>
        <dbReference type="EMBL" id="KAJ3502246.1"/>
    </source>
</evidence>
<organism evidence="1 2">
    <name type="scientific">Agrocybe chaxingu</name>
    <dbReference type="NCBI Taxonomy" id="84603"/>
    <lineage>
        <taxon>Eukaryota</taxon>
        <taxon>Fungi</taxon>
        <taxon>Dikarya</taxon>
        <taxon>Basidiomycota</taxon>
        <taxon>Agaricomycotina</taxon>
        <taxon>Agaricomycetes</taxon>
        <taxon>Agaricomycetidae</taxon>
        <taxon>Agaricales</taxon>
        <taxon>Agaricineae</taxon>
        <taxon>Strophariaceae</taxon>
        <taxon>Agrocybe</taxon>
    </lineage>
</organism>
<dbReference type="EMBL" id="JANKHO010001309">
    <property type="protein sequence ID" value="KAJ3502246.1"/>
    <property type="molecule type" value="Genomic_DNA"/>
</dbReference>
<sequence length="455" mass="50672">MHYPGSLVHLSLPECKLANGALCRQCEDLQMLADRKISDTLALDNARSAVNQSHVPFIRKFPPEIGSKIFVSYLPDPDDDLWAKIEMSGPLILGAVRAKFPGSPHRNSGAQSYPNSISRALTSPTDRRWSGSGYRVLAVSRRTSTSGPLTASLADLSELNTEPEGGKDLWPGAVDLRSVASRLQQLTVQSVKIPSLLVHFGSLTHLTTDAIADNECLEAMQSAMKLTTCIFQEIPVGSTLVDGLVTCLKPQKFDIEPDENQFLDEFFNKLYLPAPEILSIMDQFRHPDTTIFNFTAFFERCRCPLTHLTLGNSESEPQNMKAMLAQVPTLKHLSFTAREDRNTALRDVLQALADRYPPPDSESGDTTTFLPYLEDLTCWDSARTFGWDLISKIFDVNFENMHSIGAVHRPKVAAALCTSRVEGERHEHRQSRYHTSLPASWADWNQTVCLSSPIR</sequence>